<dbReference type="InterPro" id="IPR007300">
    <property type="entry name" value="CidB/LrgB"/>
</dbReference>
<feature type="transmembrane region" description="Helical" evidence="5">
    <location>
        <begin position="98"/>
        <end position="126"/>
    </location>
</feature>
<comment type="caution">
    <text evidence="6">The sequence shown here is derived from an EMBL/GenBank/DDBJ whole genome shotgun (WGS) entry which is preliminary data.</text>
</comment>
<feature type="transmembrane region" description="Helical" evidence="5">
    <location>
        <begin position="41"/>
        <end position="60"/>
    </location>
</feature>
<dbReference type="Pfam" id="PF04172">
    <property type="entry name" value="LrgB"/>
    <property type="match status" value="1"/>
</dbReference>
<keyword evidence="4 5" id="KW-0472">Membrane</keyword>
<dbReference type="Proteomes" id="UP001156856">
    <property type="component" value="Unassembled WGS sequence"/>
</dbReference>
<gene>
    <name evidence="7" type="ORF">GCM10007888_22070</name>
    <name evidence="6" type="ORF">MOX02_54830</name>
</gene>
<dbReference type="Proteomes" id="UP000321960">
    <property type="component" value="Unassembled WGS sequence"/>
</dbReference>
<organism evidence="6 8">
    <name type="scientific">Methylobacterium oxalidis</name>
    <dbReference type="NCBI Taxonomy" id="944322"/>
    <lineage>
        <taxon>Bacteria</taxon>
        <taxon>Pseudomonadati</taxon>
        <taxon>Pseudomonadota</taxon>
        <taxon>Alphaproteobacteria</taxon>
        <taxon>Hyphomicrobiales</taxon>
        <taxon>Methylobacteriaceae</taxon>
        <taxon>Methylobacterium</taxon>
    </lineage>
</organism>
<keyword evidence="9" id="KW-1185">Reference proteome</keyword>
<accession>A0A512JC18</accession>
<evidence type="ECO:0000313" key="7">
    <source>
        <dbReference type="EMBL" id="GLS63826.1"/>
    </source>
</evidence>
<keyword evidence="3 5" id="KW-1133">Transmembrane helix</keyword>
<dbReference type="GO" id="GO:0016020">
    <property type="term" value="C:membrane"/>
    <property type="evidence" value="ECO:0007669"/>
    <property type="project" value="UniProtKB-SubCell"/>
</dbReference>
<evidence type="ECO:0000256" key="1">
    <source>
        <dbReference type="ARBA" id="ARBA00004141"/>
    </source>
</evidence>
<dbReference type="EMBL" id="BSPK01000027">
    <property type="protein sequence ID" value="GLS63826.1"/>
    <property type="molecule type" value="Genomic_DNA"/>
</dbReference>
<dbReference type="PANTHER" id="PTHR30249:SF0">
    <property type="entry name" value="PLASTIDAL GLYCOLATE_GLYCERATE TRANSLOCATOR 1, CHLOROPLASTIC"/>
    <property type="match status" value="1"/>
</dbReference>
<evidence type="ECO:0000313" key="8">
    <source>
        <dbReference type="Proteomes" id="UP000321960"/>
    </source>
</evidence>
<dbReference type="OrthoDB" id="9811701at2"/>
<sequence length="238" mass="24399">MSGEFAVWVYLSRTPLLWLTVTLVSYLAADRISAATGRSPLANPVLIAVSLTAAVLALTGTPYADYFQGAQFVHFLLGPATVMLALPLYEHRATVMRALVPMLAALTVGCVVALVSAVGLALLLGVPRPIITALSPKSITSGVAMGVSETLGGDPTPTAVLVMLTGVTGAILVTPLMNALRIRDMRARGFAAGLAAHGVGTARAFQVSEVAGTFAGIAMGLNALLTALLVPLVLSLVP</sequence>
<dbReference type="PANTHER" id="PTHR30249">
    <property type="entry name" value="PUTATIVE SEROTONIN TRANSPORTER"/>
    <property type="match status" value="1"/>
</dbReference>
<evidence type="ECO:0000256" key="5">
    <source>
        <dbReference type="SAM" id="Phobius"/>
    </source>
</evidence>
<feature type="transmembrane region" description="Helical" evidence="5">
    <location>
        <begin position="158"/>
        <end position="177"/>
    </location>
</feature>
<dbReference type="AlphaFoldDB" id="A0A512JC18"/>
<name>A0A512JC18_9HYPH</name>
<evidence type="ECO:0000256" key="2">
    <source>
        <dbReference type="ARBA" id="ARBA00022692"/>
    </source>
</evidence>
<reference evidence="6 8" key="3">
    <citation type="submission" date="2019-07" db="EMBL/GenBank/DDBJ databases">
        <title>Whole genome shotgun sequence of Methylobacterium oxalidis NBRC 107715.</title>
        <authorList>
            <person name="Hosoyama A."/>
            <person name="Uohara A."/>
            <person name="Ohji S."/>
            <person name="Ichikawa N."/>
        </authorList>
    </citation>
    <scope>NUCLEOTIDE SEQUENCE [LARGE SCALE GENOMIC DNA]</scope>
    <source>
        <strain evidence="6 8">NBRC 107715</strain>
    </source>
</reference>
<comment type="subcellular location">
    <subcellularLocation>
        <location evidence="1">Membrane</location>
        <topology evidence="1">Multi-pass membrane protein</topology>
    </subcellularLocation>
</comment>
<dbReference type="RefSeq" id="WP_147028895.1">
    <property type="nucleotide sequence ID" value="NZ_BJZU01000154.1"/>
</dbReference>
<feature type="transmembrane region" description="Helical" evidence="5">
    <location>
        <begin position="66"/>
        <end position="86"/>
    </location>
</feature>
<feature type="transmembrane region" description="Helical" evidence="5">
    <location>
        <begin position="6"/>
        <end position="29"/>
    </location>
</feature>
<reference evidence="7" key="4">
    <citation type="submission" date="2023-01" db="EMBL/GenBank/DDBJ databases">
        <title>Draft genome sequence of Methylobacterium oxalidis strain NBRC 107715.</title>
        <authorList>
            <person name="Sun Q."/>
            <person name="Mori K."/>
        </authorList>
    </citation>
    <scope>NUCLEOTIDE SEQUENCE</scope>
    <source>
        <strain evidence="7">NBRC 107715</strain>
    </source>
</reference>
<reference evidence="7" key="1">
    <citation type="journal article" date="2014" name="Int. J. Syst. Evol. Microbiol.">
        <title>Complete genome of a new Firmicutes species belonging to the dominant human colonic microbiota ('Ruminococcus bicirculans') reveals two chromosomes and a selective capacity to utilize plant glucans.</title>
        <authorList>
            <consortium name="NISC Comparative Sequencing Program"/>
            <person name="Wegmann U."/>
            <person name="Louis P."/>
            <person name="Goesmann A."/>
            <person name="Henrissat B."/>
            <person name="Duncan S.H."/>
            <person name="Flint H.J."/>
        </authorList>
    </citation>
    <scope>NUCLEOTIDE SEQUENCE</scope>
    <source>
        <strain evidence="7">NBRC 107715</strain>
    </source>
</reference>
<protein>
    <submittedName>
        <fullName evidence="6">Membrane protein</fullName>
    </submittedName>
</protein>
<proteinExistence type="predicted"/>
<evidence type="ECO:0000313" key="9">
    <source>
        <dbReference type="Proteomes" id="UP001156856"/>
    </source>
</evidence>
<feature type="transmembrane region" description="Helical" evidence="5">
    <location>
        <begin position="214"/>
        <end position="237"/>
    </location>
</feature>
<dbReference type="EMBL" id="BJZU01000154">
    <property type="protein sequence ID" value="GEP07445.1"/>
    <property type="molecule type" value="Genomic_DNA"/>
</dbReference>
<evidence type="ECO:0000313" key="6">
    <source>
        <dbReference type="EMBL" id="GEP07445.1"/>
    </source>
</evidence>
<evidence type="ECO:0000256" key="4">
    <source>
        <dbReference type="ARBA" id="ARBA00023136"/>
    </source>
</evidence>
<keyword evidence="2 5" id="KW-0812">Transmembrane</keyword>
<evidence type="ECO:0000256" key="3">
    <source>
        <dbReference type="ARBA" id="ARBA00022989"/>
    </source>
</evidence>
<reference evidence="9" key="2">
    <citation type="journal article" date="2019" name="Int. J. Syst. Evol. Microbiol.">
        <title>The Global Catalogue of Microorganisms (GCM) 10K type strain sequencing project: providing services to taxonomists for standard genome sequencing and annotation.</title>
        <authorList>
            <consortium name="The Broad Institute Genomics Platform"/>
            <consortium name="The Broad Institute Genome Sequencing Center for Infectious Disease"/>
            <person name="Wu L."/>
            <person name="Ma J."/>
        </authorList>
    </citation>
    <scope>NUCLEOTIDE SEQUENCE [LARGE SCALE GENOMIC DNA]</scope>
    <source>
        <strain evidence="9">NBRC 107715</strain>
    </source>
</reference>